<name>A0A0A9AIU4_ARUDO</name>
<protein>
    <submittedName>
        <fullName evidence="1">Uncharacterized protein</fullName>
    </submittedName>
</protein>
<reference evidence="1" key="1">
    <citation type="submission" date="2014-09" db="EMBL/GenBank/DDBJ databases">
        <authorList>
            <person name="Magalhaes I.L.F."/>
            <person name="Oliveira U."/>
            <person name="Santos F.R."/>
            <person name="Vidigal T.H.D.A."/>
            <person name="Brescovit A.D."/>
            <person name="Santos A.J."/>
        </authorList>
    </citation>
    <scope>NUCLEOTIDE SEQUENCE</scope>
    <source>
        <tissue evidence="1">Shoot tissue taken approximately 20 cm above the soil surface</tissue>
    </source>
</reference>
<evidence type="ECO:0000313" key="1">
    <source>
        <dbReference type="EMBL" id="JAD48875.1"/>
    </source>
</evidence>
<dbReference type="AlphaFoldDB" id="A0A0A9AIU4"/>
<reference evidence="1" key="2">
    <citation type="journal article" date="2015" name="Data Brief">
        <title>Shoot transcriptome of the giant reed, Arundo donax.</title>
        <authorList>
            <person name="Barrero R.A."/>
            <person name="Guerrero F.D."/>
            <person name="Moolhuijzen P."/>
            <person name="Goolsby J.A."/>
            <person name="Tidwell J."/>
            <person name="Bellgard S.E."/>
            <person name="Bellgard M.I."/>
        </authorList>
    </citation>
    <scope>NUCLEOTIDE SEQUENCE</scope>
    <source>
        <tissue evidence="1">Shoot tissue taken approximately 20 cm above the soil surface</tissue>
    </source>
</reference>
<proteinExistence type="predicted"/>
<accession>A0A0A9AIU4</accession>
<sequence>MECSSRRSVQEPSLVWRGVVWGGV</sequence>
<dbReference type="EMBL" id="GBRH01249020">
    <property type="protein sequence ID" value="JAD48875.1"/>
    <property type="molecule type" value="Transcribed_RNA"/>
</dbReference>
<organism evidence="1">
    <name type="scientific">Arundo donax</name>
    <name type="common">Giant reed</name>
    <name type="synonym">Donax arundinaceus</name>
    <dbReference type="NCBI Taxonomy" id="35708"/>
    <lineage>
        <taxon>Eukaryota</taxon>
        <taxon>Viridiplantae</taxon>
        <taxon>Streptophyta</taxon>
        <taxon>Embryophyta</taxon>
        <taxon>Tracheophyta</taxon>
        <taxon>Spermatophyta</taxon>
        <taxon>Magnoliopsida</taxon>
        <taxon>Liliopsida</taxon>
        <taxon>Poales</taxon>
        <taxon>Poaceae</taxon>
        <taxon>PACMAD clade</taxon>
        <taxon>Arundinoideae</taxon>
        <taxon>Arundineae</taxon>
        <taxon>Arundo</taxon>
    </lineage>
</organism>